<gene>
    <name evidence="2" type="ORF">A3F61_01465</name>
</gene>
<accession>A0A1G1VBF7</accession>
<comment type="caution">
    <text evidence="2">The sequence shown here is derived from an EMBL/GenBank/DDBJ whole genome shotgun (WGS) entry which is preliminary data.</text>
</comment>
<feature type="region of interest" description="Disordered" evidence="1">
    <location>
        <begin position="289"/>
        <end position="310"/>
    </location>
</feature>
<organism evidence="2 3">
    <name type="scientific">Candidatus Blackburnbacteria bacterium RIFCSPHIGHO2_12_FULL_41_13b</name>
    <dbReference type="NCBI Taxonomy" id="1797517"/>
    <lineage>
        <taxon>Bacteria</taxon>
        <taxon>Candidatus Blackburniibacteriota</taxon>
    </lineage>
</organism>
<dbReference type="AlphaFoldDB" id="A0A1G1VBF7"/>
<evidence type="ECO:0000313" key="2">
    <source>
        <dbReference type="EMBL" id="OGY12758.1"/>
    </source>
</evidence>
<reference evidence="2 3" key="1">
    <citation type="journal article" date="2016" name="Nat. Commun.">
        <title>Thousands of microbial genomes shed light on interconnected biogeochemical processes in an aquifer system.</title>
        <authorList>
            <person name="Anantharaman K."/>
            <person name="Brown C.T."/>
            <person name="Hug L.A."/>
            <person name="Sharon I."/>
            <person name="Castelle C.J."/>
            <person name="Probst A.J."/>
            <person name="Thomas B.C."/>
            <person name="Singh A."/>
            <person name="Wilkins M.J."/>
            <person name="Karaoz U."/>
            <person name="Brodie E.L."/>
            <person name="Williams K.H."/>
            <person name="Hubbard S.S."/>
            <person name="Banfield J.F."/>
        </authorList>
    </citation>
    <scope>NUCLEOTIDE SEQUENCE [LARGE SCALE GENOMIC DNA]</scope>
</reference>
<sequence length="426" mass="47007">MANITRRAFLAGLGAAFALGKERLVFGAEPQWESEQFKIPAGQNFRLEANDTHRVAVAWDGVRPETVKVVVVAQGNTVEIPGAAQGVFYRTYNDWIENVTAKSFDFADKERANAKLPEGAQIPVVVVGAEIQGSAAVPVGWIVNGIRQGEADQARDVTEVSGEPKWTKSELKLGALLHEPTDHYVFYYIWDSSDIKSVKILVVESGTGIEIPGRTWAGEKWDIANDTFPSIIDQSLQFAKNKKGDKNNNIPADFNIPIIFAGRERQEGLHWANEVQAWRIWSQESMVADQQTQTSESRQKEVTLDPYKGQDSRWNPNTEAIYALPGKGIIVGSESKFKIVQGWDAGSTKSTVMAFIAPGWSLEVAGPFVGTVWEVEGDLGQLEVRALQMAKEKETELGSPVMVVWAHNRDAKPDGFADVPAGWKLR</sequence>
<dbReference type="STRING" id="1797517.A3F61_01465"/>
<name>A0A1G1VBF7_9BACT</name>
<evidence type="ECO:0000256" key="1">
    <source>
        <dbReference type="SAM" id="MobiDB-lite"/>
    </source>
</evidence>
<feature type="compositionally biased region" description="Basic and acidic residues" evidence="1">
    <location>
        <begin position="297"/>
        <end position="310"/>
    </location>
</feature>
<dbReference type="EMBL" id="MHCA01000007">
    <property type="protein sequence ID" value="OGY12758.1"/>
    <property type="molecule type" value="Genomic_DNA"/>
</dbReference>
<dbReference type="Proteomes" id="UP000178272">
    <property type="component" value="Unassembled WGS sequence"/>
</dbReference>
<protein>
    <submittedName>
        <fullName evidence="2">Uncharacterized protein</fullName>
    </submittedName>
</protein>
<proteinExistence type="predicted"/>
<evidence type="ECO:0000313" key="3">
    <source>
        <dbReference type="Proteomes" id="UP000178272"/>
    </source>
</evidence>